<sequence length="659" mass="75299">MADDMEEEMTQLINQYMESSVAFGADLETLSDGLAANAGQWVFGFAHVVDITSLNTSNNDNLDDYLAQNADTFGDIFRKRLIRRIGKQVLNDRNIWSCLKFKNLSQQYHHKKYKHVKRSESKLVTIDFLQVVSMSAPTKTLIATKLVAIDENQCDAPFKWKVRPLADTNRGYVNKSQKYRESSDDRIHAKKRKMAAIFGTDYTKDGMKNIEITVNYMAFTQKELDYLYIGSHLQMVVLLKSRPKEYILLSFDKKFCRRPAVHQSVPLSGEFDQFLNQFPQQIQLLFNDRLQSNYSFMLSLAFIFGENVSLLGSFFRLKLGLLLNVLSLNDFPKRNNSSVLVVCNDTTMTRRLLHWSALFADHHFIQTSISQLMSGGTRMTGGVEWTDSGALHLGADGVTVITGAVGLNDLPVKNRTALFHALESNEVIARNNQSPLDNQTLKEVELKTTIWAVSEDIVEERELKPKGRSMFGGQQIRWSEVFGMVYVIKDPTDRYFYQPSGDYTFDMDEWRQTLELMAHIRPQLSVEVEELLHDYFMSNRRIRGSVMKRLSMETLVCLAKGSARLSLRLTVTKHDALMAILLYEESLKARFPHFLSSLAIEPVFHVRSEDMADAIGPNCDHFMADFERKLNQFIDETKPKSEASGSSGSAFQQFILNEE</sequence>
<organism evidence="1">
    <name type="scientific">Medioppia subpectinata</name>
    <dbReference type="NCBI Taxonomy" id="1979941"/>
    <lineage>
        <taxon>Eukaryota</taxon>
        <taxon>Metazoa</taxon>
        <taxon>Ecdysozoa</taxon>
        <taxon>Arthropoda</taxon>
        <taxon>Chelicerata</taxon>
        <taxon>Arachnida</taxon>
        <taxon>Acari</taxon>
        <taxon>Acariformes</taxon>
        <taxon>Sarcoptiformes</taxon>
        <taxon>Oribatida</taxon>
        <taxon>Brachypylina</taxon>
        <taxon>Oppioidea</taxon>
        <taxon>Oppiidae</taxon>
        <taxon>Medioppia</taxon>
    </lineage>
</organism>
<dbReference type="Proteomes" id="UP000759131">
    <property type="component" value="Unassembled WGS sequence"/>
</dbReference>
<dbReference type="InterPro" id="IPR027417">
    <property type="entry name" value="P-loop_NTPase"/>
</dbReference>
<evidence type="ECO:0000313" key="2">
    <source>
        <dbReference type="Proteomes" id="UP000759131"/>
    </source>
</evidence>
<dbReference type="Gene3D" id="3.40.50.300">
    <property type="entry name" value="P-loop containing nucleotide triphosphate hydrolases"/>
    <property type="match status" value="1"/>
</dbReference>
<accession>A0A7R9KG13</accession>
<gene>
    <name evidence="1" type="ORF">OSB1V03_LOCUS2749</name>
</gene>
<evidence type="ECO:0000313" key="1">
    <source>
        <dbReference type="EMBL" id="CAD7622284.1"/>
    </source>
</evidence>
<dbReference type="EMBL" id="OC855583">
    <property type="protein sequence ID" value="CAD7622284.1"/>
    <property type="molecule type" value="Genomic_DNA"/>
</dbReference>
<proteinExistence type="predicted"/>
<dbReference type="AlphaFoldDB" id="A0A7R9KG13"/>
<reference evidence="1" key="1">
    <citation type="submission" date="2020-11" db="EMBL/GenBank/DDBJ databases">
        <authorList>
            <person name="Tran Van P."/>
        </authorList>
    </citation>
    <scope>NUCLEOTIDE SEQUENCE</scope>
</reference>
<keyword evidence="2" id="KW-1185">Reference proteome</keyword>
<dbReference type="EMBL" id="CAJPIZ010001008">
    <property type="protein sequence ID" value="CAG2102714.1"/>
    <property type="molecule type" value="Genomic_DNA"/>
</dbReference>
<name>A0A7R9KG13_9ACAR</name>
<protein>
    <submittedName>
        <fullName evidence="1">Uncharacterized protein</fullName>
    </submittedName>
</protein>
<dbReference type="OrthoDB" id="2015372at2759"/>